<dbReference type="InterPro" id="IPR033138">
    <property type="entry name" value="Cu_oxidase_CS"/>
</dbReference>
<dbReference type="GO" id="GO:0005507">
    <property type="term" value="F:copper ion binding"/>
    <property type="evidence" value="ECO:0007669"/>
    <property type="project" value="InterPro"/>
</dbReference>
<keyword evidence="4" id="KW-0813">Transport</keyword>
<protein>
    <submittedName>
        <fullName evidence="17">Multicopper oxidase type 2</fullName>
    </submittedName>
</protein>
<comment type="subcellular location">
    <subcellularLocation>
        <location evidence="2">Membrane</location>
        <topology evidence="2">Single-pass membrane protein</topology>
    </subcellularLocation>
</comment>
<evidence type="ECO:0000259" key="16">
    <source>
        <dbReference type="Pfam" id="PF07732"/>
    </source>
</evidence>
<gene>
    <name evidence="17" type="ORF">NSMM_260059</name>
</gene>
<evidence type="ECO:0000256" key="3">
    <source>
        <dbReference type="ARBA" id="ARBA00010609"/>
    </source>
</evidence>
<dbReference type="AlphaFoldDB" id="A0A1G5SC58"/>
<dbReference type="InterPro" id="IPR008972">
    <property type="entry name" value="Cupredoxin"/>
</dbReference>
<evidence type="ECO:0000256" key="13">
    <source>
        <dbReference type="ARBA" id="ARBA00023157"/>
    </source>
</evidence>
<organism evidence="17 18">
    <name type="scientific">Nitrosomonas mobilis</name>
    <dbReference type="NCBI Taxonomy" id="51642"/>
    <lineage>
        <taxon>Bacteria</taxon>
        <taxon>Pseudomonadati</taxon>
        <taxon>Pseudomonadota</taxon>
        <taxon>Betaproteobacteria</taxon>
        <taxon>Nitrosomonadales</taxon>
        <taxon>Nitrosomonadaceae</taxon>
        <taxon>Nitrosomonas</taxon>
    </lineage>
</organism>
<keyword evidence="12" id="KW-0472">Membrane</keyword>
<dbReference type="EMBL" id="FMWO01000032">
    <property type="protein sequence ID" value="SCZ84763.1"/>
    <property type="molecule type" value="Genomic_DNA"/>
</dbReference>
<name>A0A1G5SC58_9PROT</name>
<dbReference type="InterPro" id="IPR002355">
    <property type="entry name" value="Cu_oxidase_Cu_BS"/>
</dbReference>
<dbReference type="GO" id="GO:0016491">
    <property type="term" value="F:oxidoreductase activity"/>
    <property type="evidence" value="ECO:0007669"/>
    <property type="project" value="UniProtKB-KW"/>
</dbReference>
<keyword evidence="5" id="KW-0812">Transmembrane</keyword>
<keyword evidence="11" id="KW-0406">Ion transport</keyword>
<accession>A0A1G5SC58</accession>
<keyword evidence="13" id="KW-1015">Disulfide bond</keyword>
<keyword evidence="14" id="KW-0325">Glycoprotein</keyword>
<evidence type="ECO:0000313" key="17">
    <source>
        <dbReference type="EMBL" id="SCZ84763.1"/>
    </source>
</evidence>
<evidence type="ECO:0000256" key="11">
    <source>
        <dbReference type="ARBA" id="ARBA00023065"/>
    </source>
</evidence>
<evidence type="ECO:0000256" key="10">
    <source>
        <dbReference type="ARBA" id="ARBA00023002"/>
    </source>
</evidence>
<dbReference type="Pfam" id="PF07731">
    <property type="entry name" value="Cu-oxidase_2"/>
    <property type="match status" value="1"/>
</dbReference>
<evidence type="ECO:0000256" key="8">
    <source>
        <dbReference type="ARBA" id="ARBA00022737"/>
    </source>
</evidence>
<dbReference type="GO" id="GO:0006826">
    <property type="term" value="P:iron ion transport"/>
    <property type="evidence" value="ECO:0007669"/>
    <property type="project" value="TreeGrafter"/>
</dbReference>
<evidence type="ECO:0000256" key="12">
    <source>
        <dbReference type="ARBA" id="ARBA00023136"/>
    </source>
</evidence>
<evidence type="ECO:0000256" key="1">
    <source>
        <dbReference type="ARBA" id="ARBA00001935"/>
    </source>
</evidence>
<evidence type="ECO:0000313" key="18">
    <source>
        <dbReference type="Proteomes" id="UP000198729"/>
    </source>
</evidence>
<feature type="domain" description="Plastocyanin-like" evidence="16">
    <location>
        <begin position="100"/>
        <end position="210"/>
    </location>
</feature>
<dbReference type="InterPro" id="IPR011706">
    <property type="entry name" value="Cu-oxidase_C"/>
</dbReference>
<keyword evidence="7" id="KW-0732">Signal</keyword>
<keyword evidence="10" id="KW-0560">Oxidoreductase</keyword>
<dbReference type="PROSITE" id="PS00079">
    <property type="entry name" value="MULTICOPPER_OXIDASE1"/>
    <property type="match status" value="1"/>
</dbReference>
<keyword evidence="18" id="KW-1185">Reference proteome</keyword>
<proteinExistence type="inferred from homology"/>
<dbReference type="PROSITE" id="PS00080">
    <property type="entry name" value="MULTICOPPER_OXIDASE2"/>
    <property type="match status" value="1"/>
</dbReference>
<dbReference type="RefSeq" id="WP_090284494.1">
    <property type="nucleotide sequence ID" value="NZ_FMWO01000032.1"/>
</dbReference>
<evidence type="ECO:0000256" key="5">
    <source>
        <dbReference type="ARBA" id="ARBA00022692"/>
    </source>
</evidence>
<dbReference type="InterPro" id="IPR045087">
    <property type="entry name" value="Cu-oxidase_fam"/>
</dbReference>
<dbReference type="Proteomes" id="UP000198729">
    <property type="component" value="Unassembled WGS sequence"/>
</dbReference>
<comment type="cofactor">
    <cofactor evidence="1">
        <name>Cu cation</name>
        <dbReference type="ChEBI" id="CHEBI:23378"/>
    </cofactor>
</comment>
<dbReference type="Gene3D" id="2.60.40.420">
    <property type="entry name" value="Cupredoxins - blue copper proteins"/>
    <property type="match status" value="1"/>
</dbReference>
<evidence type="ECO:0000256" key="9">
    <source>
        <dbReference type="ARBA" id="ARBA00022989"/>
    </source>
</evidence>
<evidence type="ECO:0000256" key="7">
    <source>
        <dbReference type="ARBA" id="ARBA00022729"/>
    </source>
</evidence>
<evidence type="ECO:0000256" key="14">
    <source>
        <dbReference type="ARBA" id="ARBA00023180"/>
    </source>
</evidence>
<evidence type="ECO:0000256" key="4">
    <source>
        <dbReference type="ARBA" id="ARBA00022448"/>
    </source>
</evidence>
<evidence type="ECO:0000256" key="6">
    <source>
        <dbReference type="ARBA" id="ARBA00022723"/>
    </source>
</evidence>
<dbReference type="PANTHER" id="PTHR11709:SF504">
    <property type="entry name" value="PLASTOCYANIN-LIKE DOMAIN-CONTAINING PROTEIN"/>
    <property type="match status" value="1"/>
</dbReference>
<dbReference type="PANTHER" id="PTHR11709">
    <property type="entry name" value="MULTI-COPPER OXIDASE"/>
    <property type="match status" value="1"/>
</dbReference>
<sequence length="361" mass="39957">MLQNKIFGFAVVLMWIVLSGSPVLAKSVERVYWIAADEVRWDYAPSFPIDPMTGNEFDADQRIFVEHGIGRRYLKSVYRQYTEGFGAIKPRSAAEEHLGILGPVIRAAVGDRIIVHFKNNTRFPASIHPHGVQYTQAHEGAPHAQVTGGAHQQDGIVAPGGEHTYVWSVPERAGPGKNDPSSIAWIYHGHVNEPADTNAGLIGPIIITRRGRAKPDGAPRDVDREFISLFTVFDENASLHLATNLSACADSCDPEDEVFAESNLMHGINGLVYSNNQGYLMHKGERVRWYILGMGTEVDLHTPHWHGATLLHNGNRLDVTEVLPAATKTLDMQPDVEGAWMYHCHVNDHISAGMMTLYTVK</sequence>
<keyword evidence="6" id="KW-0479">Metal-binding</keyword>
<dbReference type="GO" id="GO:0005886">
    <property type="term" value="C:plasma membrane"/>
    <property type="evidence" value="ECO:0007669"/>
    <property type="project" value="TreeGrafter"/>
</dbReference>
<dbReference type="Pfam" id="PF07732">
    <property type="entry name" value="Cu-oxidase_3"/>
    <property type="match status" value="1"/>
</dbReference>
<dbReference type="SUPFAM" id="SSF49503">
    <property type="entry name" value="Cupredoxins"/>
    <property type="match status" value="2"/>
</dbReference>
<dbReference type="STRING" id="51642.NSMM_260059"/>
<evidence type="ECO:0000259" key="15">
    <source>
        <dbReference type="Pfam" id="PF07731"/>
    </source>
</evidence>
<feature type="domain" description="Plastocyanin-like" evidence="15">
    <location>
        <begin position="266"/>
        <end position="360"/>
    </location>
</feature>
<evidence type="ECO:0000256" key="2">
    <source>
        <dbReference type="ARBA" id="ARBA00004167"/>
    </source>
</evidence>
<dbReference type="InterPro" id="IPR011707">
    <property type="entry name" value="Cu-oxidase-like_N"/>
</dbReference>
<keyword evidence="8" id="KW-0677">Repeat</keyword>
<dbReference type="FunFam" id="2.60.40.420:FF:000002">
    <property type="entry name" value="Hephaestin like 1"/>
    <property type="match status" value="1"/>
</dbReference>
<keyword evidence="9" id="KW-1133">Transmembrane helix</keyword>
<reference evidence="17 18" key="1">
    <citation type="submission" date="2016-10" db="EMBL/GenBank/DDBJ databases">
        <authorList>
            <person name="de Groot N.N."/>
        </authorList>
    </citation>
    <scope>NUCLEOTIDE SEQUENCE [LARGE SCALE GENOMIC DNA]</scope>
    <source>
        <strain evidence="17">1</strain>
    </source>
</reference>
<dbReference type="OrthoDB" id="9757546at2"/>
<comment type="similarity">
    <text evidence="3">Belongs to the multicopper oxidase family.</text>
</comment>